<gene>
    <name evidence="2" type="ORF">D9611_004848</name>
</gene>
<evidence type="ECO:0000256" key="1">
    <source>
        <dbReference type="SAM" id="MobiDB-lite"/>
    </source>
</evidence>
<proteinExistence type="predicted"/>
<evidence type="ECO:0000313" key="2">
    <source>
        <dbReference type="EMBL" id="KAF5315814.1"/>
    </source>
</evidence>
<reference evidence="2 3" key="1">
    <citation type="journal article" date="2020" name="ISME J.">
        <title>Uncovering the hidden diversity of litter-decomposition mechanisms in mushroom-forming fungi.</title>
        <authorList>
            <person name="Floudas D."/>
            <person name="Bentzer J."/>
            <person name="Ahren D."/>
            <person name="Johansson T."/>
            <person name="Persson P."/>
            <person name="Tunlid A."/>
        </authorList>
    </citation>
    <scope>NUCLEOTIDE SEQUENCE [LARGE SCALE GENOMIC DNA]</scope>
    <source>
        <strain evidence="2 3">CBS 175.51</strain>
    </source>
</reference>
<feature type="region of interest" description="Disordered" evidence="1">
    <location>
        <begin position="1"/>
        <end position="29"/>
    </location>
</feature>
<feature type="region of interest" description="Disordered" evidence="1">
    <location>
        <begin position="99"/>
        <end position="130"/>
    </location>
</feature>
<name>A0A8H5B332_9AGAR</name>
<accession>A0A8H5B332</accession>
<keyword evidence="3" id="KW-1185">Reference proteome</keyword>
<organism evidence="2 3">
    <name type="scientific">Ephemerocybe angulata</name>
    <dbReference type="NCBI Taxonomy" id="980116"/>
    <lineage>
        <taxon>Eukaryota</taxon>
        <taxon>Fungi</taxon>
        <taxon>Dikarya</taxon>
        <taxon>Basidiomycota</taxon>
        <taxon>Agaricomycotina</taxon>
        <taxon>Agaricomycetes</taxon>
        <taxon>Agaricomycetidae</taxon>
        <taxon>Agaricales</taxon>
        <taxon>Agaricineae</taxon>
        <taxon>Psathyrellaceae</taxon>
        <taxon>Ephemerocybe</taxon>
    </lineage>
</organism>
<comment type="caution">
    <text evidence="2">The sequence shown here is derived from an EMBL/GenBank/DDBJ whole genome shotgun (WGS) entry which is preliminary data.</text>
</comment>
<feature type="compositionally biased region" description="Polar residues" evidence="1">
    <location>
        <begin position="9"/>
        <end position="29"/>
    </location>
</feature>
<dbReference type="Proteomes" id="UP000541558">
    <property type="component" value="Unassembled WGS sequence"/>
</dbReference>
<dbReference type="AlphaFoldDB" id="A0A8H5B332"/>
<evidence type="ECO:0000313" key="3">
    <source>
        <dbReference type="Proteomes" id="UP000541558"/>
    </source>
</evidence>
<dbReference type="EMBL" id="JAACJK010000220">
    <property type="protein sequence ID" value="KAF5315814.1"/>
    <property type="molecule type" value="Genomic_DNA"/>
</dbReference>
<protein>
    <submittedName>
        <fullName evidence="2">Uncharacterized protein</fullName>
    </submittedName>
</protein>
<sequence>MASDPMPTIDNQASGLASTPTSHPTDRISSATQNLKQEQQLFGGDSDIVQRQADILIETLQQTQNSKVVETTVVTTLFVEEDFASYSDDEESPVITFSDHPLGPGRGDPGQWVTGVRVKANGKPLKPPPK</sequence>